<reference evidence="2 3" key="1">
    <citation type="journal article" date="2013" name="Genome Announc.">
        <title>Draft Genome Sequence of Staphylococcus simulans UMC-CNS-990, Isolated from a Case of Chronic Bovine Mastitis.</title>
        <authorList>
            <person name="Calcutt M.J."/>
            <person name="Foecking M.F."/>
            <person name="Hsieh H.Y."/>
            <person name="Perry J."/>
            <person name="Stewart G.C."/>
            <person name="Middleton J.R."/>
        </authorList>
    </citation>
    <scope>NUCLEOTIDE SEQUENCE [LARGE SCALE GENOMIC DNA]</scope>
    <source>
        <strain evidence="2 3">LRHMDP3</strain>
    </source>
</reference>
<proteinExistence type="predicted"/>
<dbReference type="EMBL" id="AMQX01000010">
    <property type="protein sequence ID" value="EKS50107.1"/>
    <property type="molecule type" value="Genomic_DNA"/>
</dbReference>
<accession>A0AB33XSP9</accession>
<dbReference type="PANTHER" id="PTHR39184:SF1">
    <property type="entry name" value="PBSX PHAGE TERMINASE LARGE SUBUNIT"/>
    <property type="match status" value="1"/>
</dbReference>
<organism evidence="2 3">
    <name type="scientific">Lacticaseibacillus rhamnosus LRHMDP3</name>
    <dbReference type="NCBI Taxonomy" id="1203259"/>
    <lineage>
        <taxon>Bacteria</taxon>
        <taxon>Bacillati</taxon>
        <taxon>Bacillota</taxon>
        <taxon>Bacilli</taxon>
        <taxon>Lactobacillales</taxon>
        <taxon>Lactobacillaceae</taxon>
        <taxon>Lacticaseibacillus</taxon>
    </lineage>
</organism>
<dbReference type="AlphaFoldDB" id="A0AB33XSP9"/>
<evidence type="ECO:0000259" key="1">
    <source>
        <dbReference type="Pfam" id="PF17288"/>
    </source>
</evidence>
<dbReference type="Pfam" id="PF17288">
    <property type="entry name" value="Terminase_3C"/>
    <property type="match status" value="1"/>
</dbReference>
<protein>
    <submittedName>
        <fullName evidence="2">Terminase large subunit</fullName>
    </submittedName>
</protein>
<dbReference type="Gene3D" id="3.30.420.280">
    <property type="match status" value="1"/>
</dbReference>
<sequence length="223" mass="25972">MIEKYKKNDYDYYRWLYLGEVIGLGTNIYNMDLFHQIATVPSDDPIVYLLPAMDSGHMESATAVPVGGLTAKGKLIVLDTYYYSPAHQSVKKAPSELSDEVHDYLARIARKYRETRILQRTIDSAEGAMRNQYYKDWSIAWHPVHKLKEADMIDFVQNLLAQGRVFVLDTPGNRIFLDQHKRYQWDEKTMQSEDPKVIKVEDHCPEAFKYMIMDNARTLGLQR</sequence>
<dbReference type="Proteomes" id="UP000009352">
    <property type="component" value="Unassembled WGS sequence"/>
</dbReference>
<dbReference type="InterPro" id="IPR035413">
    <property type="entry name" value="Terminase_L_C"/>
</dbReference>
<evidence type="ECO:0000313" key="3">
    <source>
        <dbReference type="Proteomes" id="UP000009352"/>
    </source>
</evidence>
<dbReference type="InterPro" id="IPR006437">
    <property type="entry name" value="Phage_terminase_lsu"/>
</dbReference>
<evidence type="ECO:0000313" key="2">
    <source>
        <dbReference type="EMBL" id="EKS50107.1"/>
    </source>
</evidence>
<name>A0AB33XSP9_LACRH</name>
<gene>
    <name evidence="2" type="ORF">LRHMDP3_1931</name>
</gene>
<comment type="caution">
    <text evidence="2">The sequence shown here is derived from an EMBL/GenBank/DDBJ whole genome shotgun (WGS) entry which is preliminary data.</text>
</comment>
<feature type="domain" description="Phage terminase large subunit C-terminal" evidence="1">
    <location>
        <begin position="54"/>
        <end position="213"/>
    </location>
</feature>
<dbReference type="PANTHER" id="PTHR39184">
    <property type="match status" value="1"/>
</dbReference>
<dbReference type="InterPro" id="IPR052380">
    <property type="entry name" value="Viral_DNA_packaging_terminase"/>
</dbReference>
<dbReference type="NCBIfam" id="TIGR01547">
    <property type="entry name" value="phage_term_2"/>
    <property type="match status" value="1"/>
</dbReference>